<keyword evidence="4" id="KW-1185">Reference proteome</keyword>
<reference evidence="3 4" key="1">
    <citation type="submission" date="2019-12" db="EMBL/GenBank/DDBJ databases">
        <title>Nesterenkonia muleiensis sp. nov., a novel actinobacterium isolated from sap of Populus euphratica.</title>
        <authorList>
            <person name="Wang R."/>
        </authorList>
    </citation>
    <scope>NUCLEOTIDE SEQUENCE [LARGE SCALE GENOMIC DNA]</scope>
    <source>
        <strain evidence="3 4">F10</strain>
    </source>
</reference>
<evidence type="ECO:0000259" key="2">
    <source>
        <dbReference type="PROSITE" id="PS50056"/>
    </source>
</evidence>
<dbReference type="AlphaFoldDB" id="A0A7K1UHJ4"/>
<dbReference type="RefSeq" id="WP_157322262.1">
    <property type="nucleotide sequence ID" value="NZ_BMFX01000001.1"/>
</dbReference>
<sequence>MSIETSTAAQTLPLVNLRDLGGIQVEGGRVKSGALWRSDDPTISPRAELSELASQGLTAVLDLRSTPEAELSPHRFSGELGVRAHHLPLAETAVHPLALVEAAPAVRSPADVGHWYAGLVRSHIHEVAEGLQVIGHTEGGVLFHCAAGKDRTGILAGVVLTLLGADRSEIVADYARTQENLNQIFERLRHAAYTRAQDPDDEDAARAREFFSSNHPLLAATPDSMDSMLTELGGSGGILDLLKQQTDPDELAEGLHSKLVD</sequence>
<feature type="domain" description="Tyrosine specific protein phosphatases" evidence="2">
    <location>
        <begin position="121"/>
        <end position="189"/>
    </location>
</feature>
<dbReference type="PANTHER" id="PTHR31126">
    <property type="entry name" value="TYROSINE-PROTEIN PHOSPHATASE"/>
    <property type="match status" value="1"/>
</dbReference>
<evidence type="ECO:0000256" key="1">
    <source>
        <dbReference type="ARBA" id="ARBA00009580"/>
    </source>
</evidence>
<dbReference type="SUPFAM" id="SSF52799">
    <property type="entry name" value="(Phosphotyrosine protein) phosphatases II"/>
    <property type="match status" value="1"/>
</dbReference>
<organism evidence="3 4">
    <name type="scientific">Nesterenkonia alkaliphila</name>
    <dbReference type="NCBI Taxonomy" id="1463631"/>
    <lineage>
        <taxon>Bacteria</taxon>
        <taxon>Bacillati</taxon>
        <taxon>Actinomycetota</taxon>
        <taxon>Actinomycetes</taxon>
        <taxon>Micrococcales</taxon>
        <taxon>Micrococcaceae</taxon>
        <taxon>Nesterenkonia</taxon>
    </lineage>
</organism>
<dbReference type="Gene3D" id="3.90.190.10">
    <property type="entry name" value="Protein tyrosine phosphatase superfamily"/>
    <property type="match status" value="1"/>
</dbReference>
<comment type="caution">
    <text evidence="3">The sequence shown here is derived from an EMBL/GenBank/DDBJ whole genome shotgun (WGS) entry which is preliminary data.</text>
</comment>
<evidence type="ECO:0000313" key="3">
    <source>
        <dbReference type="EMBL" id="MVT25876.1"/>
    </source>
</evidence>
<evidence type="ECO:0000313" key="4">
    <source>
        <dbReference type="Proteomes" id="UP000460157"/>
    </source>
</evidence>
<dbReference type="Pfam" id="PF13350">
    <property type="entry name" value="Y_phosphatase3"/>
    <property type="match status" value="1"/>
</dbReference>
<dbReference type="PANTHER" id="PTHR31126:SF1">
    <property type="entry name" value="TYROSINE SPECIFIC PROTEIN PHOSPHATASES DOMAIN-CONTAINING PROTEIN"/>
    <property type="match status" value="1"/>
</dbReference>
<comment type="similarity">
    <text evidence="1">Belongs to the protein-tyrosine phosphatase family.</text>
</comment>
<proteinExistence type="inferred from homology"/>
<protein>
    <recommendedName>
        <fullName evidence="2">Tyrosine specific protein phosphatases domain-containing protein</fullName>
    </recommendedName>
</protein>
<dbReference type="InterPro" id="IPR000387">
    <property type="entry name" value="Tyr_Pase_dom"/>
</dbReference>
<dbReference type="InterPro" id="IPR026893">
    <property type="entry name" value="Tyr/Ser_Pase_IphP-type"/>
</dbReference>
<dbReference type="PROSITE" id="PS00383">
    <property type="entry name" value="TYR_PHOSPHATASE_1"/>
    <property type="match status" value="1"/>
</dbReference>
<gene>
    <name evidence="3" type="ORF">GNZ21_05800</name>
</gene>
<dbReference type="InterPro" id="IPR016130">
    <property type="entry name" value="Tyr_Pase_AS"/>
</dbReference>
<dbReference type="GO" id="GO:0004721">
    <property type="term" value="F:phosphoprotein phosphatase activity"/>
    <property type="evidence" value="ECO:0007669"/>
    <property type="project" value="InterPro"/>
</dbReference>
<dbReference type="InterPro" id="IPR029021">
    <property type="entry name" value="Prot-tyrosine_phosphatase-like"/>
</dbReference>
<dbReference type="EMBL" id="WRPM01000038">
    <property type="protein sequence ID" value="MVT25876.1"/>
    <property type="molecule type" value="Genomic_DNA"/>
</dbReference>
<name>A0A7K1UHJ4_9MICC</name>
<dbReference type="OrthoDB" id="1188001at2"/>
<accession>A0A7K1UHJ4</accession>
<dbReference type="Proteomes" id="UP000460157">
    <property type="component" value="Unassembled WGS sequence"/>
</dbReference>
<dbReference type="PROSITE" id="PS50056">
    <property type="entry name" value="TYR_PHOSPHATASE_2"/>
    <property type="match status" value="1"/>
</dbReference>